<dbReference type="InterPro" id="IPR008906">
    <property type="entry name" value="HATC_C_dom"/>
</dbReference>
<name>A0A3S3NEL3_9MAGN</name>
<keyword evidence="4" id="KW-0862">Zinc</keyword>
<dbReference type="PANTHER" id="PTHR32166">
    <property type="entry name" value="OSJNBA0013A04.12 PROTEIN"/>
    <property type="match status" value="1"/>
</dbReference>
<dbReference type="Pfam" id="PF05699">
    <property type="entry name" value="Dimer_Tnp_hAT"/>
    <property type="match status" value="1"/>
</dbReference>
<feature type="region of interest" description="Disordered" evidence="8">
    <location>
        <begin position="930"/>
        <end position="950"/>
    </location>
</feature>
<dbReference type="OrthoDB" id="2013475at2759"/>
<dbReference type="InterPro" id="IPR007021">
    <property type="entry name" value="DUF659"/>
</dbReference>
<evidence type="ECO:0000256" key="2">
    <source>
        <dbReference type="ARBA" id="ARBA00022723"/>
    </source>
</evidence>
<feature type="region of interest" description="Disordered" evidence="8">
    <location>
        <begin position="744"/>
        <end position="851"/>
    </location>
</feature>
<feature type="compositionally biased region" description="Gly residues" evidence="8">
    <location>
        <begin position="835"/>
        <end position="850"/>
    </location>
</feature>
<accession>A0A3S3NEL3</accession>
<evidence type="ECO:0000256" key="3">
    <source>
        <dbReference type="ARBA" id="ARBA00022771"/>
    </source>
</evidence>
<keyword evidence="3 7" id="KW-0863">Zinc-finger</keyword>
<dbReference type="GO" id="GO:0008270">
    <property type="term" value="F:zinc ion binding"/>
    <property type="evidence" value="ECO:0007669"/>
    <property type="project" value="UniProtKB-KW"/>
</dbReference>
<feature type="compositionally biased region" description="Gly residues" evidence="8">
    <location>
        <begin position="142"/>
        <end position="157"/>
    </location>
</feature>
<comment type="subcellular location">
    <subcellularLocation>
        <location evidence="1">Nucleus</location>
    </subcellularLocation>
</comment>
<feature type="compositionally biased region" description="Acidic residues" evidence="8">
    <location>
        <begin position="100"/>
        <end position="109"/>
    </location>
</feature>
<reference evidence="10 11" key="1">
    <citation type="journal article" date="2019" name="Nat. Plants">
        <title>Stout camphor tree genome fills gaps in understanding of flowering plant genome evolution.</title>
        <authorList>
            <person name="Chaw S.M."/>
            <person name="Liu Y.C."/>
            <person name="Wu Y.W."/>
            <person name="Wang H.Y."/>
            <person name="Lin C.I."/>
            <person name="Wu C.S."/>
            <person name="Ke H.M."/>
            <person name="Chang L.Y."/>
            <person name="Hsu C.Y."/>
            <person name="Yang H.T."/>
            <person name="Sudianto E."/>
            <person name="Hsu M.H."/>
            <person name="Wu K.P."/>
            <person name="Wang L.N."/>
            <person name="Leebens-Mack J.H."/>
            <person name="Tsai I.J."/>
        </authorList>
    </citation>
    <scope>NUCLEOTIDE SEQUENCE [LARGE SCALE GENOMIC DNA]</scope>
    <source>
        <strain evidence="11">cv. Chaw 1501</strain>
        <tissue evidence="10">Young leaves</tissue>
    </source>
</reference>
<gene>
    <name evidence="10" type="ORF">CKAN_02725700</name>
</gene>
<comment type="caution">
    <text evidence="10">The sequence shown here is derived from an EMBL/GenBank/DDBJ whole genome shotgun (WGS) entry which is preliminary data.</text>
</comment>
<sequence length="950" mass="108490">MVRDVDPAWQHGVDVDGKKSRIKCNYCDKVVTGGITRLKEHLAHKSGNVAKCTKVSPELKKEMQAFLNAGKQKKVVAEKRREAEYEACREEVYGPREVFESDDDNDGESDVERARRESMRSYNEEEERRRMIYESASRGGQYEEGGGSGSVSGGGGMLRRMFSQKQTRRPPDWLESGESPTQQARRPEVVGPIDPTAYRSPSAKQPSIAKALSGKMGYARNRLVRAVGKFFFDGAIAPNKATSPYLKTMLNVAAEHGPGIKPPTPYEIGHYCVEEEYKETVDWVNTFKRIWRERGCTLMCDGWTTITRRSLLNFLVYSSLGTVFIRSVDSTEYVKDATYLNKLFNEVIEDIGAVCVVQIITDDDASMKKAGMILMQQRPNIFWSPCAAHCLDLMIEDIAKRKMIKGVILKAKKITNFIYQSNRLIVMMKKYTDNHELLRPGITRFATHFIALESLYKYRGGLHQLFTSQEWLESKWGKKPTPQAKQVVKIVLSKRYWPFVGETLKVLEPLIKVLRLADGDDKPTMGFLYEAVVRAKLAIQANCKYYKAYWKIIDNRWEKQLHHDLHAAANEDDACEAINQIDIYNEAFGSFGTPTARRAIMKSFPAEWWLNYGESAPILRKIAMKVLSQTTTSSNCERNWSTFSFIHTKLRNRLTMQKLNKLVYIHYNIKLRNRQRRRREFEDQTDYFCPINLNYIFSENDDVLAQWIEEVEEPVLDHDEQIGDMVQELTGERPEPMRAAERLREINLTHQRRRGVNPQEMRDEVDDDEDTSLSSTSSSSDVPHDSDGDGGGDGCEIPPHMMETVEHFPSSGNIDPTRGYQRIIPPTESSHAGASGSGYGRGEGTSGGDVGHQQVMYGDYYVLHPHQQLELPHEFYRQHHDYPQSSQSTNDSASLYEAIFVPQPHPQAQQLYGHYGSGGYVTQQFGAFYPSRNNDDDDDNIEPGRHSFWH</sequence>
<evidence type="ECO:0000256" key="1">
    <source>
        <dbReference type="ARBA" id="ARBA00004123"/>
    </source>
</evidence>
<evidence type="ECO:0000313" key="10">
    <source>
        <dbReference type="EMBL" id="RWR97799.1"/>
    </source>
</evidence>
<dbReference type="InterPro" id="IPR012337">
    <property type="entry name" value="RNaseH-like_sf"/>
</dbReference>
<dbReference type="Pfam" id="PF04937">
    <property type="entry name" value="DUF659"/>
    <property type="match status" value="1"/>
</dbReference>
<dbReference type="PROSITE" id="PS50808">
    <property type="entry name" value="ZF_BED"/>
    <property type="match status" value="1"/>
</dbReference>
<evidence type="ECO:0000256" key="8">
    <source>
        <dbReference type="SAM" id="MobiDB-lite"/>
    </source>
</evidence>
<keyword evidence="6" id="KW-0539">Nucleus</keyword>
<feature type="region of interest" description="Disordered" evidence="8">
    <location>
        <begin position="96"/>
        <end position="206"/>
    </location>
</feature>
<proteinExistence type="predicted"/>
<dbReference type="GO" id="GO:0003677">
    <property type="term" value="F:DNA binding"/>
    <property type="evidence" value="ECO:0007669"/>
    <property type="project" value="UniProtKB-KW"/>
</dbReference>
<dbReference type="PANTHER" id="PTHR32166:SF122">
    <property type="entry name" value="OS09G0499600 PROTEIN"/>
    <property type="match status" value="1"/>
</dbReference>
<dbReference type="STRING" id="337451.A0A3S3NEL3"/>
<dbReference type="GO" id="GO:0046983">
    <property type="term" value="F:protein dimerization activity"/>
    <property type="evidence" value="ECO:0007669"/>
    <property type="project" value="InterPro"/>
</dbReference>
<evidence type="ECO:0000256" key="5">
    <source>
        <dbReference type="ARBA" id="ARBA00023125"/>
    </source>
</evidence>
<evidence type="ECO:0000259" key="9">
    <source>
        <dbReference type="PROSITE" id="PS50808"/>
    </source>
</evidence>
<organism evidence="10 11">
    <name type="scientific">Cinnamomum micranthum f. kanehirae</name>
    <dbReference type="NCBI Taxonomy" id="337451"/>
    <lineage>
        <taxon>Eukaryota</taxon>
        <taxon>Viridiplantae</taxon>
        <taxon>Streptophyta</taxon>
        <taxon>Embryophyta</taxon>
        <taxon>Tracheophyta</taxon>
        <taxon>Spermatophyta</taxon>
        <taxon>Magnoliopsida</taxon>
        <taxon>Magnoliidae</taxon>
        <taxon>Laurales</taxon>
        <taxon>Lauraceae</taxon>
        <taxon>Cinnamomum</taxon>
    </lineage>
</organism>
<keyword evidence="11" id="KW-1185">Reference proteome</keyword>
<dbReference type="GO" id="GO:0005634">
    <property type="term" value="C:nucleus"/>
    <property type="evidence" value="ECO:0007669"/>
    <property type="project" value="UniProtKB-SubCell"/>
</dbReference>
<evidence type="ECO:0000256" key="4">
    <source>
        <dbReference type="ARBA" id="ARBA00022833"/>
    </source>
</evidence>
<evidence type="ECO:0000256" key="6">
    <source>
        <dbReference type="ARBA" id="ARBA00023242"/>
    </source>
</evidence>
<dbReference type="AlphaFoldDB" id="A0A3S3NEL3"/>
<evidence type="ECO:0000256" key="7">
    <source>
        <dbReference type="PROSITE-ProRule" id="PRU00027"/>
    </source>
</evidence>
<dbReference type="InterPro" id="IPR003656">
    <property type="entry name" value="Znf_BED"/>
</dbReference>
<dbReference type="EMBL" id="QPKB01000063">
    <property type="protein sequence ID" value="RWR97799.1"/>
    <property type="molecule type" value="Genomic_DNA"/>
</dbReference>
<feature type="compositionally biased region" description="Low complexity" evidence="8">
    <location>
        <begin position="772"/>
        <end position="781"/>
    </location>
</feature>
<dbReference type="Proteomes" id="UP000283530">
    <property type="component" value="Unassembled WGS sequence"/>
</dbReference>
<feature type="domain" description="BED-type" evidence="9">
    <location>
        <begin position="3"/>
        <end position="63"/>
    </location>
</feature>
<evidence type="ECO:0000313" key="11">
    <source>
        <dbReference type="Proteomes" id="UP000283530"/>
    </source>
</evidence>
<keyword evidence="5" id="KW-0238">DNA-binding</keyword>
<dbReference type="SUPFAM" id="SSF53098">
    <property type="entry name" value="Ribonuclease H-like"/>
    <property type="match status" value="1"/>
</dbReference>
<feature type="compositionally biased region" description="Basic and acidic residues" evidence="8">
    <location>
        <begin position="110"/>
        <end position="132"/>
    </location>
</feature>
<dbReference type="Pfam" id="PF02892">
    <property type="entry name" value="zf-BED"/>
    <property type="match status" value="1"/>
</dbReference>
<protein>
    <recommendedName>
        <fullName evidence="9">BED-type domain-containing protein</fullName>
    </recommendedName>
</protein>
<keyword evidence="2" id="KW-0479">Metal-binding</keyword>